<dbReference type="EMBL" id="JAEFCI010011256">
    <property type="protein sequence ID" value="KAG5456727.1"/>
    <property type="molecule type" value="Genomic_DNA"/>
</dbReference>
<organism evidence="2 3">
    <name type="scientific">Olpidium bornovanus</name>
    <dbReference type="NCBI Taxonomy" id="278681"/>
    <lineage>
        <taxon>Eukaryota</taxon>
        <taxon>Fungi</taxon>
        <taxon>Fungi incertae sedis</taxon>
        <taxon>Olpidiomycota</taxon>
        <taxon>Olpidiomycotina</taxon>
        <taxon>Olpidiomycetes</taxon>
        <taxon>Olpidiales</taxon>
        <taxon>Olpidiaceae</taxon>
        <taxon>Olpidium</taxon>
    </lineage>
</organism>
<gene>
    <name evidence="2" type="ORF">BJ554DRAFT_3445</name>
</gene>
<proteinExistence type="predicted"/>
<accession>A0A8H8DG82</accession>
<name>A0A8H8DG82_9FUNG</name>
<evidence type="ECO:0000256" key="1">
    <source>
        <dbReference type="SAM" id="MobiDB-lite"/>
    </source>
</evidence>
<comment type="caution">
    <text evidence="2">The sequence shown here is derived from an EMBL/GenBank/DDBJ whole genome shotgun (WGS) entry which is preliminary data.</text>
</comment>
<keyword evidence="3" id="KW-1185">Reference proteome</keyword>
<protein>
    <submittedName>
        <fullName evidence="2">Uncharacterized protein</fullName>
    </submittedName>
</protein>
<dbReference type="AlphaFoldDB" id="A0A8H8DG82"/>
<evidence type="ECO:0000313" key="2">
    <source>
        <dbReference type="EMBL" id="KAG5456727.1"/>
    </source>
</evidence>
<feature type="non-terminal residue" evidence="2">
    <location>
        <position position="1"/>
    </location>
</feature>
<sequence>VLRRERAVLGGRETLPGEGPGAARRGRRDGDRQGGRVPGGAEDIPQVHRPQRDAPAERAAVLHGARAAKICGREETTTAAGGPQDLRRNLLAHLPLDASGLVSVVLAAAE</sequence>
<evidence type="ECO:0000313" key="3">
    <source>
        <dbReference type="Proteomes" id="UP000673691"/>
    </source>
</evidence>
<reference evidence="2 3" key="1">
    <citation type="journal article" name="Sci. Rep.">
        <title>Genome-scale phylogenetic analyses confirm Olpidium as the closest living zoosporic fungus to the non-flagellated, terrestrial fungi.</title>
        <authorList>
            <person name="Chang Y."/>
            <person name="Rochon D."/>
            <person name="Sekimoto S."/>
            <person name="Wang Y."/>
            <person name="Chovatia M."/>
            <person name="Sandor L."/>
            <person name="Salamov A."/>
            <person name="Grigoriev I.V."/>
            <person name="Stajich J.E."/>
            <person name="Spatafora J.W."/>
        </authorList>
    </citation>
    <scope>NUCLEOTIDE SEQUENCE [LARGE SCALE GENOMIC DNA]</scope>
    <source>
        <strain evidence="2">S191</strain>
    </source>
</reference>
<dbReference type="Proteomes" id="UP000673691">
    <property type="component" value="Unassembled WGS sequence"/>
</dbReference>
<feature type="region of interest" description="Disordered" evidence="1">
    <location>
        <begin position="1"/>
        <end position="61"/>
    </location>
</feature>